<reference evidence="10 11" key="1">
    <citation type="journal article" date="2013" name="Genome Announc.">
        <title>Multiple genome sequences of Helicobacter pylori strains of diverse disease and antibiotic resistance backgrounds from Malaysia.</title>
        <authorList>
            <person name="Rehvathy V."/>
            <person name="Tan M.H."/>
            <person name="Gunaletchumy S.P."/>
            <person name="Teh X."/>
            <person name="Wang S."/>
            <person name="Baybayan P."/>
            <person name="Singh S."/>
            <person name="Ashby M."/>
            <person name="Kaakoush N.O."/>
            <person name="Mitchell H.M."/>
            <person name="Croft L.J."/>
            <person name="Goh K.L."/>
            <person name="Loke M.F."/>
            <person name="Vadivelu J."/>
        </authorList>
    </citation>
    <scope>NUCLEOTIDE SEQUENCE [LARGE SCALE GENOMIC DNA]</scope>
    <source>
        <strain evidence="10 11">UM038</strain>
    </source>
</reference>
<evidence type="ECO:0000256" key="8">
    <source>
        <dbReference type="SAM" id="Coils"/>
    </source>
</evidence>
<dbReference type="NCBIfam" id="TIGR00019">
    <property type="entry name" value="prfA"/>
    <property type="match status" value="1"/>
</dbReference>
<sequence>MSILAEKLSSILKRYDELTALLSSAEVVSDIKKLTELSKEQSFIEEISVASKEYLSVLENIKENKELLEDRELSELAKEELKILETKKSDLETAIKQLLIPKDPNDDKNIYLELRAGTGGDEAGIFVGDLFKAYCRYADLKKWKVEIVSSSENSVGGYKEIIALIKGKGVYSRLKFEAGTHRVQRVPETESQGRIHTSAITVAIMPEVDDVEVSINPSDLKIEVFRAGGHGGQCVNTTDSAVRITHLPTNISVSMQDEKSQHKNKDKALKILKARLYEKQIEEQQLANAKDRKEQVGSGDRSERIRTYNYPQNRLSEHRINLTLYSLEEIMLSGNLDEVINPLIANAQSQFEQDRLVSV</sequence>
<dbReference type="EMBL" id="AUSL01000023">
    <property type="protein sequence ID" value="EPZ68811.1"/>
    <property type="molecule type" value="Genomic_DNA"/>
</dbReference>
<dbReference type="SUPFAM" id="SSF75620">
    <property type="entry name" value="Release factor"/>
    <property type="match status" value="1"/>
</dbReference>
<keyword evidence="8" id="KW-0175">Coiled coil</keyword>
<dbReference type="GO" id="GO:0005737">
    <property type="term" value="C:cytoplasm"/>
    <property type="evidence" value="ECO:0007669"/>
    <property type="project" value="UniProtKB-SubCell"/>
</dbReference>
<evidence type="ECO:0000256" key="7">
    <source>
        <dbReference type="NCBIfam" id="TIGR00019"/>
    </source>
</evidence>
<dbReference type="Gene3D" id="3.30.160.20">
    <property type="match status" value="1"/>
</dbReference>
<feature type="coiled-coil region" evidence="8">
    <location>
        <begin position="51"/>
        <end position="94"/>
    </location>
</feature>
<organism evidence="10 11">
    <name type="scientific">Helicobacter pylori UM038</name>
    <dbReference type="NCBI Taxonomy" id="1352343"/>
    <lineage>
        <taxon>Bacteria</taxon>
        <taxon>Pseudomonadati</taxon>
        <taxon>Campylobacterota</taxon>
        <taxon>Epsilonproteobacteria</taxon>
        <taxon>Campylobacterales</taxon>
        <taxon>Helicobacteraceae</taxon>
        <taxon>Helicobacter</taxon>
    </lineage>
</organism>
<protein>
    <recommendedName>
        <fullName evidence="6 7">Peptide chain release factor 1</fullName>
        <shortName evidence="6">RF-1</shortName>
    </recommendedName>
</protein>
<keyword evidence="3 6" id="KW-0488">Methylation</keyword>
<evidence type="ECO:0000256" key="1">
    <source>
        <dbReference type="ARBA" id="ARBA00002986"/>
    </source>
</evidence>
<dbReference type="AlphaFoldDB" id="A0AAV3JQR2"/>
<accession>A0AAV3JQR2</accession>
<dbReference type="FunFam" id="3.30.160.20:FF:000004">
    <property type="entry name" value="Peptide chain release factor 1"/>
    <property type="match status" value="1"/>
</dbReference>
<keyword evidence="5 6" id="KW-0648">Protein biosynthesis</keyword>
<dbReference type="RefSeq" id="WP_021301825.1">
    <property type="nucleotide sequence ID" value="NZ_AUSL01000023.1"/>
</dbReference>
<keyword evidence="4 6" id="KW-0963">Cytoplasm</keyword>
<dbReference type="InterPro" id="IPR050057">
    <property type="entry name" value="Prokaryotic/Mito_RF"/>
</dbReference>
<dbReference type="InterPro" id="IPR005139">
    <property type="entry name" value="PCRF"/>
</dbReference>
<proteinExistence type="inferred from homology"/>
<evidence type="ECO:0000256" key="5">
    <source>
        <dbReference type="ARBA" id="ARBA00022917"/>
    </source>
</evidence>
<dbReference type="PANTHER" id="PTHR43804">
    <property type="entry name" value="LD18447P"/>
    <property type="match status" value="1"/>
</dbReference>
<comment type="subcellular location">
    <subcellularLocation>
        <location evidence="6">Cytoplasm</location>
    </subcellularLocation>
</comment>
<evidence type="ECO:0000313" key="11">
    <source>
        <dbReference type="Proteomes" id="UP000015451"/>
    </source>
</evidence>
<dbReference type="NCBIfam" id="NF001859">
    <property type="entry name" value="PRK00591.1"/>
    <property type="match status" value="1"/>
</dbReference>
<dbReference type="Proteomes" id="UP000015451">
    <property type="component" value="Unassembled WGS sequence"/>
</dbReference>
<dbReference type="PANTHER" id="PTHR43804:SF7">
    <property type="entry name" value="LD18447P"/>
    <property type="match status" value="1"/>
</dbReference>
<dbReference type="SMART" id="SM00937">
    <property type="entry name" value="PCRF"/>
    <property type="match status" value="1"/>
</dbReference>
<dbReference type="FunFam" id="3.30.70.1660:FF:000002">
    <property type="entry name" value="Peptide chain release factor 1"/>
    <property type="match status" value="1"/>
</dbReference>
<evidence type="ECO:0000256" key="2">
    <source>
        <dbReference type="ARBA" id="ARBA00010835"/>
    </source>
</evidence>
<dbReference type="InterPro" id="IPR000352">
    <property type="entry name" value="Pep_chain_release_fac_I"/>
</dbReference>
<dbReference type="HAMAP" id="MF_00093">
    <property type="entry name" value="Rel_fac_1"/>
    <property type="match status" value="1"/>
</dbReference>
<dbReference type="GO" id="GO:0016149">
    <property type="term" value="F:translation release factor activity, codon specific"/>
    <property type="evidence" value="ECO:0007669"/>
    <property type="project" value="UniProtKB-UniRule"/>
</dbReference>
<comment type="PTM">
    <text evidence="6">Methylated by PrmC. Methylation increases the termination efficiency of RF1.</text>
</comment>
<evidence type="ECO:0000256" key="6">
    <source>
        <dbReference type="HAMAP-Rule" id="MF_00093"/>
    </source>
</evidence>
<evidence type="ECO:0000256" key="4">
    <source>
        <dbReference type="ARBA" id="ARBA00022490"/>
    </source>
</evidence>
<dbReference type="PROSITE" id="PS00745">
    <property type="entry name" value="RF_PROK_I"/>
    <property type="match status" value="1"/>
</dbReference>
<name>A0AAV3JQR2_HELPX</name>
<comment type="similarity">
    <text evidence="2 6">Belongs to the prokaryotic/mitochondrial release factor family.</text>
</comment>
<evidence type="ECO:0000313" key="10">
    <source>
        <dbReference type="EMBL" id="EPZ68811.1"/>
    </source>
</evidence>
<dbReference type="Pfam" id="PF00472">
    <property type="entry name" value="RF-1"/>
    <property type="match status" value="1"/>
</dbReference>
<dbReference type="Gene3D" id="3.30.70.1660">
    <property type="match status" value="1"/>
</dbReference>
<comment type="function">
    <text evidence="1 6">Peptide chain release factor 1 directs the termination of translation in response to the peptide chain termination codons UAG and UAA.</text>
</comment>
<feature type="modified residue" description="N5-methylglutamine" evidence="6">
    <location>
        <position position="233"/>
    </location>
</feature>
<evidence type="ECO:0000259" key="9">
    <source>
        <dbReference type="PROSITE" id="PS00745"/>
    </source>
</evidence>
<dbReference type="Gene3D" id="6.10.140.1950">
    <property type="match status" value="1"/>
</dbReference>
<dbReference type="InterPro" id="IPR004373">
    <property type="entry name" value="RF-1"/>
</dbReference>
<evidence type="ECO:0000256" key="3">
    <source>
        <dbReference type="ARBA" id="ARBA00022481"/>
    </source>
</evidence>
<gene>
    <name evidence="6" type="primary">prfA</name>
    <name evidence="10" type="ORF">N199_01820</name>
</gene>
<dbReference type="Pfam" id="PF03462">
    <property type="entry name" value="PCRF"/>
    <property type="match status" value="1"/>
</dbReference>
<dbReference type="InterPro" id="IPR045853">
    <property type="entry name" value="Pep_chain_release_fac_I_sf"/>
</dbReference>
<feature type="domain" description="Prokaryotic-type class I peptide chain release factors" evidence="9">
    <location>
        <begin position="226"/>
        <end position="242"/>
    </location>
</feature>
<comment type="caution">
    <text evidence="10">The sequence shown here is derived from an EMBL/GenBank/DDBJ whole genome shotgun (WGS) entry which is preliminary data.</text>
</comment>